<evidence type="ECO:0000256" key="3">
    <source>
        <dbReference type="SAM" id="MobiDB-lite"/>
    </source>
</evidence>
<keyword evidence="1 2" id="KW-0728">SH3 domain</keyword>
<dbReference type="AlphaFoldDB" id="A0A8C5QDF9"/>
<feature type="compositionally biased region" description="Low complexity" evidence="3">
    <location>
        <begin position="398"/>
        <end position="411"/>
    </location>
</feature>
<evidence type="ECO:0000256" key="2">
    <source>
        <dbReference type="PROSITE-ProRule" id="PRU00192"/>
    </source>
</evidence>
<dbReference type="InterPro" id="IPR051228">
    <property type="entry name" value="NADPH_Oxidase/PX-Domain"/>
</dbReference>
<organism evidence="6 7">
    <name type="scientific">Leptobrachium leishanense</name>
    <name type="common">Leishan spiny toad</name>
    <dbReference type="NCBI Taxonomy" id="445787"/>
    <lineage>
        <taxon>Eukaryota</taxon>
        <taxon>Metazoa</taxon>
        <taxon>Chordata</taxon>
        <taxon>Craniata</taxon>
        <taxon>Vertebrata</taxon>
        <taxon>Euteleostomi</taxon>
        <taxon>Amphibia</taxon>
        <taxon>Batrachia</taxon>
        <taxon>Anura</taxon>
        <taxon>Pelobatoidea</taxon>
        <taxon>Megophryidae</taxon>
        <taxon>Leptobrachium</taxon>
    </lineage>
</organism>
<dbReference type="PANTHER" id="PTHR15706:SF28">
    <property type="entry name" value="NADPH OXIDASE ORGANIZER 1"/>
    <property type="match status" value="1"/>
</dbReference>
<dbReference type="GO" id="GO:0005737">
    <property type="term" value="C:cytoplasm"/>
    <property type="evidence" value="ECO:0007669"/>
    <property type="project" value="TreeGrafter"/>
</dbReference>
<dbReference type="SUPFAM" id="SSF50044">
    <property type="entry name" value="SH3-domain"/>
    <property type="match status" value="2"/>
</dbReference>
<keyword evidence="7" id="KW-1185">Reference proteome</keyword>
<accession>A0A8C5QDF9</accession>
<dbReference type="GO" id="GO:0016176">
    <property type="term" value="F:superoxide-generating NADPH oxidase activator activity"/>
    <property type="evidence" value="ECO:0007669"/>
    <property type="project" value="TreeGrafter"/>
</dbReference>
<dbReference type="PROSITE" id="PS50002">
    <property type="entry name" value="SH3"/>
    <property type="match status" value="2"/>
</dbReference>
<evidence type="ECO:0000259" key="5">
    <source>
        <dbReference type="PROSITE" id="PS50195"/>
    </source>
</evidence>
<reference evidence="6" key="1">
    <citation type="submission" date="2025-08" db="UniProtKB">
        <authorList>
            <consortium name="Ensembl"/>
        </authorList>
    </citation>
    <scope>IDENTIFICATION</scope>
</reference>
<dbReference type="Proteomes" id="UP000694569">
    <property type="component" value="Unplaced"/>
</dbReference>
<dbReference type="OrthoDB" id="10255964at2759"/>
<dbReference type="GO" id="GO:0042554">
    <property type="term" value="P:superoxide anion generation"/>
    <property type="evidence" value="ECO:0007669"/>
    <property type="project" value="TreeGrafter"/>
</dbReference>
<evidence type="ECO:0000259" key="4">
    <source>
        <dbReference type="PROSITE" id="PS50002"/>
    </source>
</evidence>
<evidence type="ECO:0000313" key="6">
    <source>
        <dbReference type="Ensembl" id="ENSLLEP00000036179.1"/>
    </source>
</evidence>
<dbReference type="SUPFAM" id="SSF64268">
    <property type="entry name" value="PX domain"/>
    <property type="match status" value="1"/>
</dbReference>
<dbReference type="SMART" id="SM00326">
    <property type="entry name" value="SH3"/>
    <property type="match status" value="2"/>
</dbReference>
<dbReference type="Gene3D" id="3.30.1520.10">
    <property type="entry name" value="Phox-like domain"/>
    <property type="match status" value="1"/>
</dbReference>
<dbReference type="InterPro" id="IPR036871">
    <property type="entry name" value="PX_dom_sf"/>
</dbReference>
<proteinExistence type="predicted"/>
<dbReference type="Pfam" id="PF00787">
    <property type="entry name" value="PX"/>
    <property type="match status" value="1"/>
</dbReference>
<feature type="domain" description="SH3" evidence="4">
    <location>
        <begin position="247"/>
        <end position="306"/>
    </location>
</feature>
<reference evidence="6" key="2">
    <citation type="submission" date="2025-09" db="UniProtKB">
        <authorList>
            <consortium name="Ensembl"/>
        </authorList>
    </citation>
    <scope>IDENTIFICATION</scope>
</reference>
<feature type="region of interest" description="Disordered" evidence="3">
    <location>
        <begin position="348"/>
        <end position="379"/>
    </location>
</feature>
<protein>
    <recommendedName>
        <fullName evidence="8">NADPH oxidase organizer 1</fullName>
    </recommendedName>
</protein>
<dbReference type="GO" id="GO:0035091">
    <property type="term" value="F:phosphatidylinositol binding"/>
    <property type="evidence" value="ECO:0007669"/>
    <property type="project" value="InterPro"/>
</dbReference>
<dbReference type="Ensembl" id="ENSLLET00000037578.1">
    <property type="protein sequence ID" value="ENSLLEP00000036179.1"/>
    <property type="gene ID" value="ENSLLEG00000022787.1"/>
</dbReference>
<feature type="domain" description="PX" evidence="5">
    <location>
        <begin position="1"/>
        <end position="138"/>
    </location>
</feature>
<dbReference type="Pfam" id="PF14604">
    <property type="entry name" value="SH3_9"/>
    <property type="match status" value="1"/>
</dbReference>
<dbReference type="InterPro" id="IPR036028">
    <property type="entry name" value="SH3-like_dom_sf"/>
</dbReference>
<evidence type="ECO:0008006" key="8">
    <source>
        <dbReference type="Google" id="ProtNLM"/>
    </source>
</evidence>
<dbReference type="InterPro" id="IPR001683">
    <property type="entry name" value="PX_dom"/>
</dbReference>
<name>A0A8C5QDF9_9ANUR</name>
<dbReference type="InterPro" id="IPR001452">
    <property type="entry name" value="SH3_domain"/>
</dbReference>
<feature type="region of interest" description="Disordered" evidence="3">
    <location>
        <begin position="398"/>
        <end position="429"/>
    </location>
</feature>
<evidence type="ECO:0000256" key="1">
    <source>
        <dbReference type="ARBA" id="ARBA00022443"/>
    </source>
</evidence>
<dbReference type="Gene3D" id="2.30.30.40">
    <property type="entry name" value="SH3 Domains"/>
    <property type="match status" value="2"/>
</dbReference>
<feature type="domain" description="SH3" evidence="4">
    <location>
        <begin position="172"/>
        <end position="234"/>
    </location>
</feature>
<dbReference type="PROSITE" id="PS50195">
    <property type="entry name" value="PX"/>
    <property type="match status" value="1"/>
</dbReference>
<dbReference type="GeneTree" id="ENSGT00940000158812"/>
<evidence type="ECO:0000313" key="7">
    <source>
        <dbReference type="Proteomes" id="UP000694569"/>
    </source>
</evidence>
<sequence>PLRCARNPFSCFTFTSWHTLPDFFTECDLFLLQAYVFKVLWSDRNQVPIYRALSEFKKLQRDLKKQFPLEAGVLKKSERIIPKLKDPYNPLSKKRESQKCLETLRRLETFSQNLLKLDAKISQCSIVVQFFTLQNHDLNPSFHENSLVIVPSEKKEERPIIANHNLNVSGPLVCPSYLCIDDYETVDLKCRPFIVKKHQILDVVLKDVTGWWLVENADRRLAWFPAPYLSVDGDAQEDWECNGECQSEGSYYVVVKAYKAQNCDEVTVSIGAVVEVWKKSNNGYWLISYNGRTGYIPSIILKSYVNPCDRFQNILRRESNNSTPSLFEGIPKEMVHPRLLQTSSLQCQSNEENEQVERQRSKSLGCISPDSKARSYVDSDADSLMELSSSASGEDFSSIGSSNLSLSNAGIPKIPTRPNPNEIMQKCSTVTRRAVERSLARISLREAELRQ</sequence>
<dbReference type="PANTHER" id="PTHR15706">
    <property type="entry name" value="SH3 MULTIPLE DOMAIN"/>
    <property type="match status" value="1"/>
</dbReference>